<evidence type="ECO:0000313" key="4">
    <source>
        <dbReference type="Proteomes" id="UP000284842"/>
    </source>
</evidence>
<dbReference type="EMBL" id="NHTK01006046">
    <property type="protein sequence ID" value="PPQ66311.1"/>
    <property type="molecule type" value="Genomic_DNA"/>
</dbReference>
<proteinExistence type="predicted"/>
<keyword evidence="4" id="KW-1185">Reference proteome</keyword>
<dbReference type="Proteomes" id="UP000284842">
    <property type="component" value="Unassembled WGS sequence"/>
</dbReference>
<gene>
    <name evidence="3" type="ORF">CVT24_007308</name>
</gene>
<evidence type="ECO:0000256" key="1">
    <source>
        <dbReference type="SAM" id="Coils"/>
    </source>
</evidence>
<sequence>MAPKARRNYKYQGSNQPKPDPPVTGGGRGGKGPSNDIRSKGETPASTVSPSAVASPLHTPPLSPHRAVSQLPPVSQASLNADPAPVAPKPSTQSCNKPKMSTPLVAADVASPEILAIADLFATMKKTLLVMTNTFSQLGNQAESMISQCHDIKAAEQLKVIQASLEKQIRKQEEDIANLRSGLQAKIKQAIEDKMKKELYALVRDKVHQQIQEKVSQELARQIPAELPEQVTSHRQQVREVKVTIHNTEARHYNATLRSEKNARLRPLLRPLPTPEQSPVIMISRSSSLDNSSKLPTPLTAYPRAPAPTPIKRTSSNKFRSSLEPIPSTPSTLFPADLKALFDLGPEDTKRLLRDYGLSSAMTPTVPKGKGLPGVQEEDDITNALEGANEVDEHDQLAAHAKDMNTFMAHIGVPYLMIPPRKDKEQHSVPLSARTKRRMQLTRLII</sequence>
<dbReference type="STRING" id="181874.A0A409VJ71"/>
<accession>A0A409VJ71</accession>
<dbReference type="AlphaFoldDB" id="A0A409VJ71"/>
<feature type="region of interest" description="Disordered" evidence="2">
    <location>
        <begin position="1"/>
        <end position="99"/>
    </location>
</feature>
<keyword evidence="1" id="KW-0175">Coiled coil</keyword>
<feature type="coiled-coil region" evidence="1">
    <location>
        <begin position="155"/>
        <end position="189"/>
    </location>
</feature>
<reference evidence="3 4" key="1">
    <citation type="journal article" date="2018" name="Evol. Lett.">
        <title>Horizontal gene cluster transfer increased hallucinogenic mushroom diversity.</title>
        <authorList>
            <person name="Reynolds H.T."/>
            <person name="Vijayakumar V."/>
            <person name="Gluck-Thaler E."/>
            <person name="Korotkin H.B."/>
            <person name="Matheny P.B."/>
            <person name="Slot J.C."/>
        </authorList>
    </citation>
    <scope>NUCLEOTIDE SEQUENCE [LARGE SCALE GENOMIC DNA]</scope>
    <source>
        <strain evidence="3 4">2629</strain>
    </source>
</reference>
<protein>
    <submittedName>
        <fullName evidence="3">Uncharacterized protein</fullName>
    </submittedName>
</protein>
<evidence type="ECO:0000313" key="3">
    <source>
        <dbReference type="EMBL" id="PPQ66311.1"/>
    </source>
</evidence>
<feature type="compositionally biased region" description="Low complexity" evidence="2">
    <location>
        <begin position="43"/>
        <end position="56"/>
    </location>
</feature>
<dbReference type="InParanoid" id="A0A409VJ71"/>
<evidence type="ECO:0000256" key="2">
    <source>
        <dbReference type="SAM" id="MobiDB-lite"/>
    </source>
</evidence>
<dbReference type="OrthoDB" id="6474464at2759"/>
<comment type="caution">
    <text evidence="3">The sequence shown here is derived from an EMBL/GenBank/DDBJ whole genome shotgun (WGS) entry which is preliminary data.</text>
</comment>
<name>A0A409VJ71_9AGAR</name>
<feature type="region of interest" description="Disordered" evidence="2">
    <location>
        <begin position="286"/>
        <end position="328"/>
    </location>
</feature>
<organism evidence="3 4">
    <name type="scientific">Panaeolus cyanescens</name>
    <dbReference type="NCBI Taxonomy" id="181874"/>
    <lineage>
        <taxon>Eukaryota</taxon>
        <taxon>Fungi</taxon>
        <taxon>Dikarya</taxon>
        <taxon>Basidiomycota</taxon>
        <taxon>Agaricomycotina</taxon>
        <taxon>Agaricomycetes</taxon>
        <taxon>Agaricomycetidae</taxon>
        <taxon>Agaricales</taxon>
        <taxon>Agaricineae</taxon>
        <taxon>Galeropsidaceae</taxon>
        <taxon>Panaeolus</taxon>
    </lineage>
</organism>